<dbReference type="AlphaFoldDB" id="A0A699Y8L0"/>
<dbReference type="EMBL" id="BLLF01000005">
    <property type="protein sequence ID" value="GFH05685.1"/>
    <property type="molecule type" value="Genomic_DNA"/>
</dbReference>
<dbReference type="GO" id="GO:0009737">
    <property type="term" value="P:response to abscisic acid"/>
    <property type="evidence" value="ECO:0007669"/>
    <property type="project" value="InterPro"/>
</dbReference>
<evidence type="ECO:0008006" key="3">
    <source>
        <dbReference type="Google" id="ProtNLM"/>
    </source>
</evidence>
<dbReference type="GO" id="GO:0004721">
    <property type="term" value="F:phosphoprotein phosphatase activity"/>
    <property type="evidence" value="ECO:0007669"/>
    <property type="project" value="InterPro"/>
</dbReference>
<protein>
    <recommendedName>
        <fullName evidence="3">Actin-fragmin kinase catalytic domain-containing protein</fullName>
    </recommendedName>
</protein>
<dbReference type="InterPro" id="IPR036940">
    <property type="entry name" value="PI3/4_kinase_cat_sf"/>
</dbReference>
<dbReference type="InterPro" id="IPR035010">
    <property type="entry name" value="PHS1"/>
</dbReference>
<dbReference type="InterPro" id="IPR011009">
    <property type="entry name" value="Kinase-like_dom_sf"/>
</dbReference>
<name>A0A699Y8L0_HAELA</name>
<accession>A0A699Y8L0</accession>
<dbReference type="SUPFAM" id="SSF56112">
    <property type="entry name" value="Protein kinase-like (PK-like)"/>
    <property type="match status" value="1"/>
</dbReference>
<sequence length="233" mass="25097">AGGSAWEWVKLEQAAGRLEPEAGGELLRREMERVSAALVMGFVHGSKLVDAPRAVFQSVPAAQTTFRDLGRLFLVDCMLGNADRLHCPDLGWRGNPGNILWSSSTSGSPHAGRIVAIDACVQRRPPAAKLDREDEAVDRLAQLVLTDPGEGVVAALLRDQLLSGGPAGALALLADQHTQSSMVAAFQAGMRYSLGRAVALKGLFEMMHARIEEWVAEFIEDVRQAAPDLQARH</sequence>
<dbReference type="Proteomes" id="UP000485058">
    <property type="component" value="Unassembled WGS sequence"/>
</dbReference>
<proteinExistence type="predicted"/>
<dbReference type="PANTHER" id="PTHR47100">
    <property type="entry name" value="DUAL SPECIFICITY PROTEIN PHOSPHATASE PHS1"/>
    <property type="match status" value="1"/>
</dbReference>
<dbReference type="PANTHER" id="PTHR47100:SF5">
    <property type="entry name" value="DUAL SPECIFICITY PROTEIN PHOSPHATASE PHS1"/>
    <property type="match status" value="1"/>
</dbReference>
<dbReference type="Gene3D" id="1.10.1070.11">
    <property type="entry name" value="Phosphatidylinositol 3-/4-kinase, catalytic domain"/>
    <property type="match status" value="1"/>
</dbReference>
<evidence type="ECO:0000313" key="1">
    <source>
        <dbReference type="EMBL" id="GFH05685.1"/>
    </source>
</evidence>
<feature type="non-terminal residue" evidence="1">
    <location>
        <position position="1"/>
    </location>
</feature>
<comment type="caution">
    <text evidence="1">The sequence shown here is derived from an EMBL/GenBank/DDBJ whole genome shotgun (WGS) entry which is preliminary data.</text>
</comment>
<dbReference type="GO" id="GO:0043622">
    <property type="term" value="P:cortical microtubule organization"/>
    <property type="evidence" value="ECO:0007669"/>
    <property type="project" value="InterPro"/>
</dbReference>
<evidence type="ECO:0000313" key="2">
    <source>
        <dbReference type="Proteomes" id="UP000485058"/>
    </source>
</evidence>
<organism evidence="1 2">
    <name type="scientific">Haematococcus lacustris</name>
    <name type="common">Green alga</name>
    <name type="synonym">Haematococcus pluvialis</name>
    <dbReference type="NCBI Taxonomy" id="44745"/>
    <lineage>
        <taxon>Eukaryota</taxon>
        <taxon>Viridiplantae</taxon>
        <taxon>Chlorophyta</taxon>
        <taxon>core chlorophytes</taxon>
        <taxon>Chlorophyceae</taxon>
        <taxon>CS clade</taxon>
        <taxon>Chlamydomonadales</taxon>
        <taxon>Haematococcaceae</taxon>
        <taxon>Haematococcus</taxon>
    </lineage>
</organism>
<keyword evidence="2" id="KW-1185">Reference proteome</keyword>
<reference evidence="1 2" key="1">
    <citation type="submission" date="2020-02" db="EMBL/GenBank/DDBJ databases">
        <title>Draft genome sequence of Haematococcus lacustris strain NIES-144.</title>
        <authorList>
            <person name="Morimoto D."/>
            <person name="Nakagawa S."/>
            <person name="Yoshida T."/>
            <person name="Sawayama S."/>
        </authorList>
    </citation>
    <scope>NUCLEOTIDE SEQUENCE [LARGE SCALE GENOMIC DNA]</scope>
    <source>
        <strain evidence="1 2">NIES-144</strain>
    </source>
</reference>
<gene>
    <name evidence="1" type="ORF">HaLaN_00184</name>
</gene>